<evidence type="ECO:0000313" key="2">
    <source>
        <dbReference type="EMBL" id="CAI3977582.1"/>
    </source>
</evidence>
<dbReference type="Proteomes" id="UP001152797">
    <property type="component" value="Unassembled WGS sequence"/>
</dbReference>
<keyword evidence="4" id="KW-1185">Reference proteome</keyword>
<sequence>MAAALAKDMVDPQCVKAINALLASKLPVNQQVDQMVASYKKYGLAYTCTVNPSEILCHPHNRANQMLSWVDMWDKGTKMLSIGMKKQFLGESIAIETSTDSTTRKEQLEANQKLIQESTGAMAPMNGTGFLSLSTSHTTAFLRAINHGCLPEGQPALELQKDDTCWELIQDGWPWLILSHLVEKQWPMLPSIIQGALNSANAIAKAANELELAAMVAHLFSQGIGLDEAKQRIQATTTVLPEQLTTLSHFVKTFFGGDTFPLLAFLQNFSRNFNIQLQVGQDLLEAITYTNFKVHGYQMQKDYPGMVFACTSMSDTTITMVHKPPLEQEIQVDVPFADLGKWKVTRCHMAKVCPAPTVEPLLPQNVPYCQEERLRLQATLALHEAHDKHQVNHLQVAFVTSPTGLYTLQPLKKAKVLKLVPIGNVSKAKESPPKGAILMDFGGLTWQIQGWKQFQSFEDASPKPNDTLVPYFWCKATKEDSNMEFGHVNLSTNYGTLKVPVLTNSKAVEANQVLLYQKVDDDTTEATETTEGATPSKKKKAKR</sequence>
<organism evidence="2">
    <name type="scientific">Cladocopium goreaui</name>
    <dbReference type="NCBI Taxonomy" id="2562237"/>
    <lineage>
        <taxon>Eukaryota</taxon>
        <taxon>Sar</taxon>
        <taxon>Alveolata</taxon>
        <taxon>Dinophyceae</taxon>
        <taxon>Suessiales</taxon>
        <taxon>Symbiodiniaceae</taxon>
        <taxon>Cladocopium</taxon>
    </lineage>
</organism>
<reference evidence="2" key="1">
    <citation type="submission" date="2022-10" db="EMBL/GenBank/DDBJ databases">
        <authorList>
            <person name="Chen Y."/>
            <person name="Dougan E. K."/>
            <person name="Chan C."/>
            <person name="Rhodes N."/>
            <person name="Thang M."/>
        </authorList>
    </citation>
    <scope>NUCLEOTIDE SEQUENCE</scope>
</reference>
<proteinExistence type="predicted"/>
<evidence type="ECO:0000256" key="1">
    <source>
        <dbReference type="SAM" id="MobiDB-lite"/>
    </source>
</evidence>
<dbReference type="EMBL" id="CAMXCT030000353">
    <property type="protein sequence ID" value="CAL4764894.1"/>
    <property type="molecule type" value="Genomic_DNA"/>
</dbReference>
<dbReference type="EMBL" id="CAMXCT020000353">
    <property type="protein sequence ID" value="CAL1130957.1"/>
    <property type="molecule type" value="Genomic_DNA"/>
</dbReference>
<gene>
    <name evidence="2" type="ORF">C1SCF055_LOCUS5714</name>
</gene>
<dbReference type="OrthoDB" id="416011at2759"/>
<evidence type="ECO:0000313" key="3">
    <source>
        <dbReference type="EMBL" id="CAL4764894.1"/>
    </source>
</evidence>
<evidence type="ECO:0000313" key="4">
    <source>
        <dbReference type="Proteomes" id="UP001152797"/>
    </source>
</evidence>
<feature type="region of interest" description="Disordered" evidence="1">
    <location>
        <begin position="521"/>
        <end position="543"/>
    </location>
</feature>
<reference evidence="3 4" key="2">
    <citation type="submission" date="2024-05" db="EMBL/GenBank/DDBJ databases">
        <authorList>
            <person name="Chen Y."/>
            <person name="Shah S."/>
            <person name="Dougan E. K."/>
            <person name="Thang M."/>
            <person name="Chan C."/>
        </authorList>
    </citation>
    <scope>NUCLEOTIDE SEQUENCE [LARGE SCALE GENOMIC DNA]</scope>
</reference>
<dbReference type="AlphaFoldDB" id="A0A9P1BQB5"/>
<name>A0A9P1BQB5_9DINO</name>
<protein>
    <submittedName>
        <fullName evidence="2">Uncharacterized protein</fullName>
    </submittedName>
</protein>
<accession>A0A9P1BQB5</accession>
<comment type="caution">
    <text evidence="2">The sequence shown here is derived from an EMBL/GenBank/DDBJ whole genome shotgun (WGS) entry which is preliminary data.</text>
</comment>
<dbReference type="EMBL" id="CAMXCT010000353">
    <property type="protein sequence ID" value="CAI3977582.1"/>
    <property type="molecule type" value="Genomic_DNA"/>
</dbReference>